<dbReference type="eggNOG" id="COG1216">
    <property type="taxonomic scope" value="Bacteria"/>
</dbReference>
<gene>
    <name evidence="2" type="ordered locus">Avin_29950</name>
</gene>
<accession>C1DM74</accession>
<dbReference type="OrthoDB" id="9791827at2"/>
<dbReference type="Proteomes" id="UP000002424">
    <property type="component" value="Chromosome"/>
</dbReference>
<feature type="region of interest" description="Disordered" evidence="1">
    <location>
        <begin position="322"/>
        <end position="345"/>
    </location>
</feature>
<organism evidence="2 3">
    <name type="scientific">Azotobacter vinelandii (strain DJ / ATCC BAA-1303)</name>
    <dbReference type="NCBI Taxonomy" id="322710"/>
    <lineage>
        <taxon>Bacteria</taxon>
        <taxon>Pseudomonadati</taxon>
        <taxon>Pseudomonadota</taxon>
        <taxon>Gammaproteobacteria</taxon>
        <taxon>Pseudomonadales</taxon>
        <taxon>Pseudomonadaceae</taxon>
        <taxon>Azotobacter</taxon>
    </lineage>
</organism>
<dbReference type="EMBL" id="CP001157">
    <property type="protein sequence ID" value="ACO79161.1"/>
    <property type="molecule type" value="Genomic_DNA"/>
</dbReference>
<evidence type="ECO:0000313" key="2">
    <source>
        <dbReference type="EMBL" id="ACO79161.1"/>
    </source>
</evidence>
<proteinExistence type="predicted"/>
<dbReference type="STRING" id="322710.Avin_29950"/>
<feature type="compositionally biased region" description="Basic and acidic residues" evidence="1">
    <location>
        <begin position="334"/>
        <end position="345"/>
    </location>
</feature>
<dbReference type="InterPro" id="IPR029465">
    <property type="entry name" value="ATPgrasp_TupA"/>
</dbReference>
<evidence type="ECO:0000256" key="1">
    <source>
        <dbReference type="SAM" id="MobiDB-lite"/>
    </source>
</evidence>
<name>C1DM74_AZOVD</name>
<sequence length="345" mass="40061">MEQDATWSNALLSTIISRSGIMLPLKVSALYRKIQKLLDRTLPEPLFYQRRYFLLHKRFCNFRKPRRFSEKIFHRMRYPAPVFSLLADKVRAREYIERTIGAEYLVPCYLVCDRVTTQTLEGLPDSFVMKANHSSRQTRIVTDKSHEDPEVLARIANDWLRKDFSRQAREKHYSDIQPKIIFEKALLCNGKPPDDYKFNIFNGGPGNRPYVFIQVMQGRFEKKLTQNLFLEDWSIAPFSRTQKDPSDDPRLSASPAELPEMLDIAKRLSAPFGYLRVDCYRHDGKIYVGELTITPAAGAYRFLPPEWDLILGSKFGWPEKPPPAWPSGKLSICRKPEAEKAEDQP</sequence>
<reference evidence="2 3" key="1">
    <citation type="journal article" date="2009" name="J. Bacteriol.">
        <title>Genome sequence of Azotobacter vinelandii, an obligate aerobe specialized to support diverse anaerobic metabolic processes.</title>
        <authorList>
            <person name="Setubal J.C."/>
            <person name="dos Santos P."/>
            <person name="Goldman B.S."/>
            <person name="Ertesvag H."/>
            <person name="Espin G."/>
            <person name="Rubio L.M."/>
            <person name="Valla S."/>
            <person name="Almeida N.F."/>
            <person name="Balasubramanian D."/>
            <person name="Cromes L."/>
            <person name="Curatti L."/>
            <person name="Du Z."/>
            <person name="Godsy E."/>
            <person name="Goodner B."/>
            <person name="Hellner-Burris K."/>
            <person name="Hernandez J.A."/>
            <person name="Houmiel K."/>
            <person name="Imperial J."/>
            <person name="Kennedy C."/>
            <person name="Larson T.J."/>
            <person name="Latreille P."/>
            <person name="Ligon L.S."/>
            <person name="Lu J."/>
            <person name="Maerk M."/>
            <person name="Miller N.M."/>
            <person name="Norton S."/>
            <person name="O'Carroll I.P."/>
            <person name="Paulsen I."/>
            <person name="Raulfs E.C."/>
            <person name="Roemer R."/>
            <person name="Rosser J."/>
            <person name="Segura D."/>
            <person name="Slater S."/>
            <person name="Stricklin S.L."/>
            <person name="Studholme D.J."/>
            <person name="Sun J."/>
            <person name="Viana C.J."/>
            <person name="Wallin E."/>
            <person name="Wang B."/>
            <person name="Wheeler C."/>
            <person name="Zhu H."/>
            <person name="Dean D.R."/>
            <person name="Dixon R."/>
            <person name="Wood D."/>
        </authorList>
    </citation>
    <scope>NUCLEOTIDE SEQUENCE [LARGE SCALE GENOMIC DNA]</scope>
    <source>
        <strain evidence="3">DJ / ATCC BAA-1303</strain>
    </source>
</reference>
<dbReference type="HOGENOM" id="CLU_056705_0_1_6"/>
<keyword evidence="3" id="KW-1185">Reference proteome</keyword>
<dbReference type="KEGG" id="avn:Avin_29950"/>
<dbReference type="AlphaFoldDB" id="C1DM74"/>
<evidence type="ECO:0000313" key="3">
    <source>
        <dbReference type="Proteomes" id="UP000002424"/>
    </source>
</evidence>
<protein>
    <submittedName>
        <fullName evidence="2">Uncharacterized protein</fullName>
    </submittedName>
</protein>
<dbReference type="EnsemblBacteria" id="ACO79161">
    <property type="protein sequence ID" value="ACO79161"/>
    <property type="gene ID" value="Avin_29950"/>
</dbReference>
<dbReference type="Pfam" id="PF14305">
    <property type="entry name" value="ATPgrasp_TupA"/>
    <property type="match status" value="1"/>
</dbReference>